<feature type="domain" description="EGF-like" evidence="7">
    <location>
        <begin position="285"/>
        <end position="320"/>
    </location>
</feature>
<keyword evidence="3" id="KW-0677">Repeat</keyword>
<feature type="disulfide bond" evidence="6">
    <location>
        <begin position="224"/>
        <end position="233"/>
    </location>
</feature>
<dbReference type="SMART" id="SM00248">
    <property type="entry name" value="ANK"/>
    <property type="match status" value="4"/>
</dbReference>
<dbReference type="FunFam" id="2.170.300.10:FF:000002">
    <property type="entry name" value="Multiple epidermal growth factor-like domains 10"/>
    <property type="match status" value="1"/>
</dbReference>
<feature type="repeat" description="ANK" evidence="5">
    <location>
        <begin position="454"/>
        <end position="486"/>
    </location>
</feature>
<dbReference type="InterPro" id="IPR042635">
    <property type="entry name" value="MEGF10/SREC1/2-like"/>
</dbReference>
<evidence type="ECO:0000256" key="4">
    <source>
        <dbReference type="ARBA" id="ARBA00023157"/>
    </source>
</evidence>
<dbReference type="GO" id="GO:0005044">
    <property type="term" value="F:scavenger receptor activity"/>
    <property type="evidence" value="ECO:0007669"/>
    <property type="project" value="InterPro"/>
</dbReference>
<comment type="caution">
    <text evidence="6">Lacks conserved residue(s) required for the propagation of feature annotation.</text>
</comment>
<dbReference type="Gene3D" id="2.10.25.10">
    <property type="entry name" value="Laminin"/>
    <property type="match status" value="1"/>
</dbReference>
<dbReference type="InterPro" id="IPR000742">
    <property type="entry name" value="EGF"/>
</dbReference>
<dbReference type="SMART" id="SM00180">
    <property type="entry name" value="EGF_Lam"/>
    <property type="match status" value="5"/>
</dbReference>
<dbReference type="OrthoDB" id="18487at2759"/>
<dbReference type="AlphaFoldDB" id="A0A9P0MY90"/>
<organism evidence="8 9">
    <name type="scientific">Nezara viridula</name>
    <name type="common">Southern green stink bug</name>
    <name type="synonym">Cimex viridulus</name>
    <dbReference type="NCBI Taxonomy" id="85310"/>
    <lineage>
        <taxon>Eukaryota</taxon>
        <taxon>Metazoa</taxon>
        <taxon>Ecdysozoa</taxon>
        <taxon>Arthropoda</taxon>
        <taxon>Hexapoda</taxon>
        <taxon>Insecta</taxon>
        <taxon>Pterygota</taxon>
        <taxon>Neoptera</taxon>
        <taxon>Paraneoptera</taxon>
        <taxon>Hemiptera</taxon>
        <taxon>Heteroptera</taxon>
        <taxon>Panheteroptera</taxon>
        <taxon>Pentatomomorpha</taxon>
        <taxon>Pentatomoidea</taxon>
        <taxon>Pentatomidae</taxon>
        <taxon>Pentatominae</taxon>
        <taxon>Nezara</taxon>
    </lineage>
</organism>
<dbReference type="InterPro" id="IPR036770">
    <property type="entry name" value="Ankyrin_rpt-contain_sf"/>
</dbReference>
<dbReference type="PRINTS" id="PR00011">
    <property type="entry name" value="EGFLAMININ"/>
</dbReference>
<evidence type="ECO:0000313" key="9">
    <source>
        <dbReference type="Proteomes" id="UP001152798"/>
    </source>
</evidence>
<dbReference type="GO" id="GO:0048731">
    <property type="term" value="P:system development"/>
    <property type="evidence" value="ECO:0007669"/>
    <property type="project" value="UniProtKB-ARBA"/>
</dbReference>
<proteinExistence type="predicted"/>
<name>A0A9P0MY90_NEZVI</name>
<accession>A0A9P0MY90</accession>
<evidence type="ECO:0000259" key="7">
    <source>
        <dbReference type="PROSITE" id="PS50026"/>
    </source>
</evidence>
<dbReference type="PROSITE" id="PS50088">
    <property type="entry name" value="ANK_REPEAT"/>
    <property type="match status" value="4"/>
</dbReference>
<dbReference type="InterPro" id="IPR002049">
    <property type="entry name" value="LE_dom"/>
</dbReference>
<keyword evidence="2" id="KW-0732">Signal</keyword>
<dbReference type="InterPro" id="IPR002110">
    <property type="entry name" value="Ankyrin_rpt"/>
</dbReference>
<dbReference type="Gene3D" id="2.170.300.10">
    <property type="entry name" value="Tie2 ligand-binding domain superfamily"/>
    <property type="match status" value="2"/>
</dbReference>
<dbReference type="GO" id="GO:0048513">
    <property type="term" value="P:animal organ development"/>
    <property type="evidence" value="ECO:0007669"/>
    <property type="project" value="UniProtKB-ARBA"/>
</dbReference>
<evidence type="ECO:0000256" key="5">
    <source>
        <dbReference type="PROSITE-ProRule" id="PRU00023"/>
    </source>
</evidence>
<feature type="repeat" description="ANK" evidence="5">
    <location>
        <begin position="487"/>
        <end position="519"/>
    </location>
</feature>
<sequence>MSKWMMIILIRNREFSKDMNGLVLFCISVFVFITCNCDEEETLEGANTCIIEEKYFVSKKVVELWPMRTKSHVFCWKVPPRCTKYYIKMVPFEVEKKFPEFRNVNGCCDGYKKVGDKCEPECLKRCVNGKCTGPGECKCNLGYSGTSCDEVCAVGKWGIDCKEDCECNNAACDPISGVCKCPPGRIGKNCEIKCPRGKYGEGCLNDCLCKNEARCHPESGQCICRAGYTGTICDTPCQFGHYGEQCALECHCSNGLGCDPVSGACACPPGFTGLYCEKRCEPGRYGEHCKKFCNCHNNATCNNVNGLCICPSGYIGEKCEQICPGWSYGDNCLQTCDCNGSYCNHITGKCNCPKYWIGEKCDQKVCPDGYYGPDCNQLCHCEQTNHEANKETSVAVASSFCHKHKHKQTRSVEIKILTKEERLIFQYVKDGDYKTLANKCAQGVNMNIADINDNYQTPLHLAAKKGCVFTLLTLLGCGVNINAEDSDGNTPLHIAVADNQSHICTSLLYNEANPFIYNKSMKNAYQLAMDSEDNGIKYIFQTNRLQWYQKIRKLKKDEKKLFLYVRKGYYGSVGDLCMKGVNVLVANVEDKENTAFHFAALYAQNIVPMVFTLLNCGGDINARNVEGNTPLHFAVMVGHVDATSILLQYGANPFIENNDGMTAHNLALESSDPSLRAIFNEPLLSWYLN</sequence>
<dbReference type="PROSITE" id="PS50297">
    <property type="entry name" value="ANK_REP_REGION"/>
    <property type="match status" value="3"/>
</dbReference>
<feature type="disulfide bond" evidence="6">
    <location>
        <begin position="310"/>
        <end position="319"/>
    </location>
</feature>
<evidence type="ECO:0000256" key="2">
    <source>
        <dbReference type="ARBA" id="ARBA00022729"/>
    </source>
</evidence>
<keyword evidence="9" id="KW-1185">Reference proteome</keyword>
<feature type="repeat" description="ANK" evidence="5">
    <location>
        <begin position="626"/>
        <end position="658"/>
    </location>
</feature>
<dbReference type="Gene3D" id="1.25.40.20">
    <property type="entry name" value="Ankyrin repeat-containing domain"/>
    <property type="match status" value="2"/>
</dbReference>
<protein>
    <recommendedName>
        <fullName evidence="7">EGF-like domain-containing protein</fullName>
    </recommendedName>
</protein>
<keyword evidence="1 6" id="KW-0245">EGF-like domain</keyword>
<evidence type="ECO:0000256" key="1">
    <source>
        <dbReference type="ARBA" id="ARBA00022536"/>
    </source>
</evidence>
<feature type="domain" description="EGF-like" evidence="7">
    <location>
        <begin position="204"/>
        <end position="234"/>
    </location>
</feature>
<reference evidence="8" key="1">
    <citation type="submission" date="2022-01" db="EMBL/GenBank/DDBJ databases">
        <authorList>
            <person name="King R."/>
        </authorList>
    </citation>
    <scope>NUCLEOTIDE SEQUENCE</scope>
</reference>
<keyword evidence="5" id="KW-0040">ANK repeat</keyword>
<evidence type="ECO:0000256" key="6">
    <source>
        <dbReference type="PROSITE-ProRule" id="PRU00076"/>
    </source>
</evidence>
<gene>
    <name evidence="8" type="ORF">NEZAVI_LOCUS14684</name>
</gene>
<dbReference type="PANTHER" id="PTHR24043:SF8">
    <property type="entry name" value="EGF-LIKE DOMAIN-CONTAINING PROTEIN"/>
    <property type="match status" value="1"/>
</dbReference>
<dbReference type="Pfam" id="PF12796">
    <property type="entry name" value="Ank_2"/>
    <property type="match status" value="2"/>
</dbReference>
<dbReference type="EMBL" id="OV725083">
    <property type="protein sequence ID" value="CAH1406842.1"/>
    <property type="molecule type" value="Genomic_DNA"/>
</dbReference>
<dbReference type="Pfam" id="PF00053">
    <property type="entry name" value="EGF_laminin"/>
    <property type="match status" value="3"/>
</dbReference>
<dbReference type="SMART" id="SM00181">
    <property type="entry name" value="EGF"/>
    <property type="match status" value="6"/>
</dbReference>
<evidence type="ECO:0000313" key="8">
    <source>
        <dbReference type="EMBL" id="CAH1406842.1"/>
    </source>
</evidence>
<feature type="repeat" description="ANK" evidence="5">
    <location>
        <begin position="591"/>
        <end position="625"/>
    </location>
</feature>
<evidence type="ECO:0000256" key="3">
    <source>
        <dbReference type="ARBA" id="ARBA00022737"/>
    </source>
</evidence>
<dbReference type="Proteomes" id="UP001152798">
    <property type="component" value="Chromosome 7"/>
</dbReference>
<dbReference type="PROSITE" id="PS50026">
    <property type="entry name" value="EGF_3"/>
    <property type="match status" value="2"/>
</dbReference>
<dbReference type="CDD" id="cd00055">
    <property type="entry name" value="EGF_Lam"/>
    <property type="match status" value="5"/>
</dbReference>
<dbReference type="PANTHER" id="PTHR24043">
    <property type="entry name" value="SCAVENGER RECEPTOR CLASS F"/>
    <property type="match status" value="1"/>
</dbReference>
<dbReference type="PROSITE" id="PS00022">
    <property type="entry name" value="EGF_1"/>
    <property type="match status" value="5"/>
</dbReference>
<dbReference type="SUPFAM" id="SSF48403">
    <property type="entry name" value="Ankyrin repeat"/>
    <property type="match status" value="1"/>
</dbReference>
<keyword evidence="4 6" id="KW-1015">Disulfide bond</keyword>